<evidence type="ECO:0000256" key="4">
    <source>
        <dbReference type="ARBA" id="ARBA00022729"/>
    </source>
</evidence>
<evidence type="ECO:0000256" key="10">
    <source>
        <dbReference type="ARBA" id="ARBA00023288"/>
    </source>
</evidence>
<reference evidence="13 14" key="1">
    <citation type="submission" date="2014-08" db="EMBL/GenBank/DDBJ databases">
        <title>Porphyromonas crevioricanis strain:COT-253_OH1447 Genome sequencing.</title>
        <authorList>
            <person name="Wallis C."/>
            <person name="Deusch O."/>
            <person name="O'Flynn C."/>
            <person name="Davis I."/>
            <person name="Jospin G."/>
            <person name="Darling A.E."/>
            <person name="Coil D.A."/>
            <person name="Alexiev A."/>
            <person name="Horsfall A."/>
            <person name="Kirkwood N."/>
            <person name="Harris S."/>
            <person name="Eisen J.A."/>
        </authorList>
    </citation>
    <scope>NUCLEOTIDE SEQUENCE [LARGE SCALE GENOMIC DNA]</scope>
    <source>
        <strain evidence="14">COT-253 OH1447</strain>
    </source>
</reference>
<keyword evidence="8" id="KW-0998">Cell outer membrane</keyword>
<evidence type="ECO:0000313" key="13">
    <source>
        <dbReference type="EMBL" id="KGN96839.1"/>
    </source>
</evidence>
<evidence type="ECO:0000256" key="1">
    <source>
        <dbReference type="ARBA" id="ARBA00004442"/>
    </source>
</evidence>
<gene>
    <name evidence="13" type="ORF">HQ38_00720</name>
</gene>
<dbReference type="RefSeq" id="WP_036889372.1">
    <property type="nucleotide sequence ID" value="NZ_JQJC01000002.1"/>
</dbReference>
<feature type="chain" id="PRO_5044293768" description="Cadherin domain-containing protein" evidence="11">
    <location>
        <begin position="22"/>
        <end position="618"/>
    </location>
</feature>
<proteinExistence type="inferred from homology"/>
<keyword evidence="9" id="KW-0281">Fimbrium</keyword>
<comment type="similarity">
    <text evidence="3">Belongs to the bacteroidetes fimbrillin superfamily. FimA/Mfa1 family.</text>
</comment>
<evidence type="ECO:0000256" key="7">
    <source>
        <dbReference type="ARBA" id="ARBA00023139"/>
    </source>
</evidence>
<accession>A0AB34PIG1</accession>
<dbReference type="EMBL" id="JQJC01000002">
    <property type="protein sequence ID" value="KGN96839.1"/>
    <property type="molecule type" value="Genomic_DNA"/>
</dbReference>
<evidence type="ECO:0000313" key="14">
    <source>
        <dbReference type="Proteomes" id="UP000030136"/>
    </source>
</evidence>
<dbReference type="PROSITE" id="PS51257">
    <property type="entry name" value="PROKAR_LIPOPROTEIN"/>
    <property type="match status" value="1"/>
</dbReference>
<evidence type="ECO:0000256" key="2">
    <source>
        <dbReference type="ARBA" id="ARBA00004561"/>
    </source>
</evidence>
<evidence type="ECO:0000259" key="12">
    <source>
        <dbReference type="PROSITE" id="PS50268"/>
    </source>
</evidence>
<evidence type="ECO:0000256" key="5">
    <source>
        <dbReference type="ARBA" id="ARBA00023026"/>
    </source>
</evidence>
<feature type="domain" description="Cadherin" evidence="12">
    <location>
        <begin position="252"/>
        <end position="334"/>
    </location>
</feature>
<dbReference type="Gene3D" id="2.60.40.2580">
    <property type="match status" value="1"/>
</dbReference>
<dbReference type="Proteomes" id="UP000030136">
    <property type="component" value="Unassembled WGS sequence"/>
</dbReference>
<dbReference type="Pfam" id="PF06321">
    <property type="entry name" value="P_gingi_FimA"/>
    <property type="match status" value="1"/>
</dbReference>
<keyword evidence="4 11" id="KW-0732">Signal</keyword>
<comment type="caution">
    <text evidence="13">The sequence shown here is derived from an EMBL/GenBank/DDBJ whole genome shotgun (WGS) entry which is preliminary data.</text>
</comment>
<evidence type="ECO:0000256" key="6">
    <source>
        <dbReference type="ARBA" id="ARBA00023136"/>
    </source>
</evidence>
<dbReference type="InterPro" id="IPR029141">
    <property type="entry name" value="FimA_N"/>
</dbReference>
<feature type="signal peptide" evidence="11">
    <location>
        <begin position="1"/>
        <end position="21"/>
    </location>
</feature>
<keyword evidence="6" id="KW-0472">Membrane</keyword>
<keyword evidence="7" id="KW-0564">Palmitate</keyword>
<evidence type="ECO:0000256" key="11">
    <source>
        <dbReference type="SAM" id="SignalP"/>
    </source>
</evidence>
<dbReference type="GO" id="GO:0009289">
    <property type="term" value="C:pilus"/>
    <property type="evidence" value="ECO:0007669"/>
    <property type="project" value="UniProtKB-SubCell"/>
</dbReference>
<dbReference type="PROSITE" id="PS50268">
    <property type="entry name" value="CADHERIN_2"/>
    <property type="match status" value="1"/>
</dbReference>
<name>A0AB34PIG1_9PORP</name>
<keyword evidence="5" id="KW-0843">Virulence</keyword>
<dbReference type="GO" id="GO:0007156">
    <property type="term" value="P:homophilic cell adhesion via plasma membrane adhesion molecules"/>
    <property type="evidence" value="ECO:0007669"/>
    <property type="project" value="InterPro"/>
</dbReference>
<dbReference type="InterPro" id="IPR002126">
    <property type="entry name" value="Cadherin-like_dom"/>
</dbReference>
<sequence>MKSIRYSWGALFLLLSLFSCQQINQEDSLSQLDASKDRRIYFTMQTPALRATENNAQTATLAAQDNEKKIDDVTVVVFDKLGTKVVKVIPSPAIAFTNEGDKSQGGYFELDLGSEYKVHFIANAPADLLPRITNNMTVAAFNKLVVGTTAPVHGDDNFIMLSKEPKDVNLIAGSTVHLGAITLSRLAARIDIYNTVPGFEMTEITLDKRQNKSFLVADASNNSPGSASDTYKVLQSTSSSWFTSKEAVAGLYTYEQSQDQSNQFKVLVKGIFNGKNINLEIPLKKENGTNILLKRNYLYRIVIDTQGVPPGPHITEGFKFNIQVLDWNNTTPAFVHDDDALDIVKESITGKGTPVSYMAQYDVKDLTGTSTSWDKLNDTYDFLKNLKWQPVFDAYAEGKVIDGKKYYLPTKEEWLAIIPGDATNIFKNQTTEVKMPLGPTPQVQFGGKTYTMKGKLYAFGAPGAVSFREVYGAFVYTPTEPRKETLYVIASYVWGLHDFDPSSGKNMRNGLEVKMAKVNKATFDKLKGAADENPGVGLGGGIKTKFSTLPASAYESRLFRAIGYWNGVDFTQMGVGYYWTATKTGPYFAWNACCFQGSAYVGINSCDYGFRVRLFARD</sequence>
<dbReference type="GO" id="GO:0009279">
    <property type="term" value="C:cell outer membrane"/>
    <property type="evidence" value="ECO:0007669"/>
    <property type="project" value="UniProtKB-SubCell"/>
</dbReference>
<evidence type="ECO:0000256" key="8">
    <source>
        <dbReference type="ARBA" id="ARBA00023237"/>
    </source>
</evidence>
<comment type="subcellular location">
    <subcellularLocation>
        <location evidence="1">Cell outer membrane</location>
    </subcellularLocation>
    <subcellularLocation>
        <location evidence="2">Fimbrium</location>
    </subcellularLocation>
</comment>
<protein>
    <recommendedName>
        <fullName evidence="12">Cadherin domain-containing protein</fullName>
    </recommendedName>
</protein>
<keyword evidence="10" id="KW-0449">Lipoprotein</keyword>
<dbReference type="GO" id="GO:0005509">
    <property type="term" value="F:calcium ion binding"/>
    <property type="evidence" value="ECO:0007669"/>
    <property type="project" value="InterPro"/>
</dbReference>
<organism evidence="13 14">
    <name type="scientific">Porphyromonas crevioricanis</name>
    <dbReference type="NCBI Taxonomy" id="393921"/>
    <lineage>
        <taxon>Bacteria</taxon>
        <taxon>Pseudomonadati</taxon>
        <taxon>Bacteroidota</taxon>
        <taxon>Bacteroidia</taxon>
        <taxon>Bacteroidales</taxon>
        <taxon>Porphyromonadaceae</taxon>
        <taxon>Porphyromonas</taxon>
    </lineage>
</organism>
<dbReference type="AlphaFoldDB" id="A0AB34PIG1"/>
<evidence type="ECO:0000256" key="9">
    <source>
        <dbReference type="ARBA" id="ARBA00023263"/>
    </source>
</evidence>
<evidence type="ECO:0000256" key="3">
    <source>
        <dbReference type="ARBA" id="ARBA00006011"/>
    </source>
</evidence>